<dbReference type="Proteomes" id="UP000092321">
    <property type="component" value="Unassembled WGS sequence"/>
</dbReference>
<keyword evidence="3" id="KW-1185">Reference proteome</keyword>
<proteinExistence type="predicted"/>
<feature type="region of interest" description="Disordered" evidence="1">
    <location>
        <begin position="1"/>
        <end position="32"/>
    </location>
</feature>
<reference evidence="3" key="1">
    <citation type="journal article" date="2016" name="Proc. Natl. Acad. Sci. U.S.A.">
        <title>Comparative genomics of biotechnologically important yeasts.</title>
        <authorList>
            <person name="Riley R."/>
            <person name="Haridas S."/>
            <person name="Wolfe K.H."/>
            <person name="Lopes M.R."/>
            <person name="Hittinger C.T."/>
            <person name="Goeker M."/>
            <person name="Salamov A.A."/>
            <person name="Wisecaver J.H."/>
            <person name="Long T.M."/>
            <person name="Calvey C.H."/>
            <person name="Aerts A.L."/>
            <person name="Barry K.W."/>
            <person name="Choi C."/>
            <person name="Clum A."/>
            <person name="Coughlan A.Y."/>
            <person name="Deshpande S."/>
            <person name="Douglass A.P."/>
            <person name="Hanson S.J."/>
            <person name="Klenk H.-P."/>
            <person name="LaButti K.M."/>
            <person name="Lapidus A."/>
            <person name="Lindquist E.A."/>
            <person name="Lipzen A.M."/>
            <person name="Meier-Kolthoff J.P."/>
            <person name="Ohm R.A."/>
            <person name="Otillar R.P."/>
            <person name="Pangilinan J.L."/>
            <person name="Peng Y."/>
            <person name="Rokas A."/>
            <person name="Rosa C.A."/>
            <person name="Scheuner C."/>
            <person name="Sibirny A.A."/>
            <person name="Slot J.C."/>
            <person name="Stielow J.B."/>
            <person name="Sun H."/>
            <person name="Kurtzman C.P."/>
            <person name="Blackwell M."/>
            <person name="Grigoriev I.V."/>
            <person name="Jeffries T.W."/>
        </authorList>
    </citation>
    <scope>NUCLEOTIDE SEQUENCE [LARGE SCALE GENOMIC DNA]</scope>
    <source>
        <strain evidence="3">NRRL Y-1626</strain>
    </source>
</reference>
<feature type="compositionally biased region" description="Low complexity" evidence="1">
    <location>
        <begin position="1"/>
        <end position="11"/>
    </location>
</feature>
<sequence>MTSVVLSSLSTGVPGPENVETNNGSKSLKRQKRNTVLNDDNMDFEFADLLLNKVSMLGYVNFYLEIELEKINGKLDHLLLDDWCEHQQELGHHFKLKKPAYDENNFGFSTFYRYKVYEILAQYTFISGCLNKYCIEKGTVEFVTNGFTTSRKNDGKLYKIAFLGFSNKINEQSDGNTNNNNNVNRENDNNTNSNDNIGVGNVGKDFTINNTGSSFVFYNN</sequence>
<accession>A0A1B7TBM6</accession>
<dbReference type="EMBL" id="LXPE01000023">
    <property type="protein sequence ID" value="OBA26130.1"/>
    <property type="molecule type" value="Genomic_DNA"/>
</dbReference>
<evidence type="ECO:0000313" key="2">
    <source>
        <dbReference type="EMBL" id="OBA26130.1"/>
    </source>
</evidence>
<comment type="caution">
    <text evidence="2">The sequence shown here is derived from an EMBL/GenBank/DDBJ whole genome shotgun (WGS) entry which is preliminary data.</text>
</comment>
<feature type="region of interest" description="Disordered" evidence="1">
    <location>
        <begin position="172"/>
        <end position="198"/>
    </location>
</feature>
<gene>
    <name evidence="2" type="ORF">HANVADRAFT_3077</name>
</gene>
<protein>
    <submittedName>
        <fullName evidence="2">Uncharacterized protein</fullName>
    </submittedName>
</protein>
<dbReference type="AlphaFoldDB" id="A0A1B7TBM6"/>
<name>A0A1B7TBM6_9ASCO</name>
<evidence type="ECO:0000256" key="1">
    <source>
        <dbReference type="SAM" id="MobiDB-lite"/>
    </source>
</evidence>
<organism evidence="2 3">
    <name type="scientific">Hanseniaspora valbyensis NRRL Y-1626</name>
    <dbReference type="NCBI Taxonomy" id="766949"/>
    <lineage>
        <taxon>Eukaryota</taxon>
        <taxon>Fungi</taxon>
        <taxon>Dikarya</taxon>
        <taxon>Ascomycota</taxon>
        <taxon>Saccharomycotina</taxon>
        <taxon>Saccharomycetes</taxon>
        <taxon>Saccharomycodales</taxon>
        <taxon>Saccharomycodaceae</taxon>
        <taxon>Hanseniaspora</taxon>
    </lineage>
</organism>
<evidence type="ECO:0000313" key="3">
    <source>
        <dbReference type="Proteomes" id="UP000092321"/>
    </source>
</evidence>